<sequence length="437" mass="48153">MEFPDSSLSTRNGVTHAYHAAVPLPQQHLVEESQSRMNGPWAIHVDNTYALPMPMPMPTIETQQQGFSVTLNGSTPQSRALNEMLAPLLRHSDTTYFTEAISTYLKLPEDLWQALRLIRESAFSHEILRDGLSQDIWQLMVRLRDEVNFKHLQPLVVTTFVEHATFIETAPTGTSQTHSRSASGASWYESGKQQTGNGASRPALHPSHATSPSLSGFQFSSPVQQEHSMQTRSVTPVSIMYTSSRNTSRSPWRNKKGKAPAGQLYVCPLPNCTKKGFKNVGNYINHMLRLHAGYPRHDPETSLQPESSPSLDGGEEFVSPAATTASNSPLLVRHLSQDLSSFGDVHSSFGQDESNPSAGINRRASDVNPEHFDFSSSIASANGVSDDATEMVDNRPDLYEVEEDQVSSPTDTGGMSFGMFQATILSARRSSLQKRSY</sequence>
<dbReference type="Proteomes" id="UP001358417">
    <property type="component" value="Unassembled WGS sequence"/>
</dbReference>
<evidence type="ECO:0000256" key="1">
    <source>
        <dbReference type="SAM" id="MobiDB-lite"/>
    </source>
</evidence>
<organism evidence="2 3">
    <name type="scientific">Exophiala bonariae</name>
    <dbReference type="NCBI Taxonomy" id="1690606"/>
    <lineage>
        <taxon>Eukaryota</taxon>
        <taxon>Fungi</taxon>
        <taxon>Dikarya</taxon>
        <taxon>Ascomycota</taxon>
        <taxon>Pezizomycotina</taxon>
        <taxon>Eurotiomycetes</taxon>
        <taxon>Chaetothyriomycetidae</taxon>
        <taxon>Chaetothyriales</taxon>
        <taxon>Herpotrichiellaceae</taxon>
        <taxon>Exophiala</taxon>
    </lineage>
</organism>
<reference evidence="2 3" key="1">
    <citation type="submission" date="2023-08" db="EMBL/GenBank/DDBJ databases">
        <title>Black Yeasts Isolated from many extreme environments.</title>
        <authorList>
            <person name="Coleine C."/>
            <person name="Stajich J.E."/>
            <person name="Selbmann L."/>
        </authorList>
    </citation>
    <scope>NUCLEOTIDE SEQUENCE [LARGE SCALE GENOMIC DNA]</scope>
    <source>
        <strain evidence="2 3">CCFEE 5792</strain>
    </source>
</reference>
<name>A0AAV9MX78_9EURO</name>
<evidence type="ECO:0000313" key="3">
    <source>
        <dbReference type="Proteomes" id="UP001358417"/>
    </source>
</evidence>
<dbReference type="EMBL" id="JAVRRD010000041">
    <property type="protein sequence ID" value="KAK5044945.1"/>
    <property type="molecule type" value="Genomic_DNA"/>
</dbReference>
<keyword evidence="3" id="KW-1185">Reference proteome</keyword>
<dbReference type="AlphaFoldDB" id="A0AAV9MX78"/>
<feature type="compositionally biased region" description="Polar residues" evidence="1">
    <location>
        <begin position="208"/>
        <end position="232"/>
    </location>
</feature>
<feature type="region of interest" description="Disordered" evidence="1">
    <location>
        <begin position="295"/>
        <end position="326"/>
    </location>
</feature>
<feature type="region of interest" description="Disordered" evidence="1">
    <location>
        <begin position="344"/>
        <end position="364"/>
    </location>
</feature>
<proteinExistence type="predicted"/>
<dbReference type="GeneID" id="89978475"/>
<feature type="region of interest" description="Disordered" evidence="1">
    <location>
        <begin position="171"/>
        <end position="232"/>
    </location>
</feature>
<evidence type="ECO:0008006" key="4">
    <source>
        <dbReference type="Google" id="ProtNLM"/>
    </source>
</evidence>
<protein>
    <recommendedName>
        <fullName evidence="4">C2H2-type domain-containing protein</fullName>
    </recommendedName>
</protein>
<dbReference type="RefSeq" id="XP_064700589.1">
    <property type="nucleotide sequence ID" value="XM_064853854.1"/>
</dbReference>
<evidence type="ECO:0000313" key="2">
    <source>
        <dbReference type="EMBL" id="KAK5044945.1"/>
    </source>
</evidence>
<feature type="compositionally biased region" description="Polar residues" evidence="1">
    <location>
        <begin position="171"/>
        <end position="184"/>
    </location>
</feature>
<comment type="caution">
    <text evidence="2">The sequence shown here is derived from an EMBL/GenBank/DDBJ whole genome shotgun (WGS) entry which is preliminary data.</text>
</comment>
<accession>A0AAV9MX78</accession>
<feature type="compositionally biased region" description="Polar residues" evidence="1">
    <location>
        <begin position="301"/>
        <end position="310"/>
    </location>
</feature>
<gene>
    <name evidence="2" type="ORF">LTR84_010317</name>
</gene>
<feature type="compositionally biased region" description="Polar residues" evidence="1">
    <location>
        <begin position="348"/>
        <end position="358"/>
    </location>
</feature>